<dbReference type="Proteomes" id="UP000789366">
    <property type="component" value="Unassembled WGS sequence"/>
</dbReference>
<proteinExistence type="predicted"/>
<evidence type="ECO:0000313" key="2">
    <source>
        <dbReference type="Proteomes" id="UP000789366"/>
    </source>
</evidence>
<sequence length="152" mass="17468">MRPQKNYGPCAVINCTNSNIRYRVITELAYKKCCEKQILKQYPYLSVGKQLCHPHYCSTFTLKMQALTKVLYCQQHQEHTNLELDPLKFKILIEAEPQLEVRLPNNPPVRPPVRPPNNLPARLPNNPPVRPPNNPPVRPPNNPPIRPSNNPP</sequence>
<comment type="caution">
    <text evidence="1">The sequence shown here is derived from an EMBL/GenBank/DDBJ whole genome shotgun (WGS) entry which is preliminary data.</text>
</comment>
<keyword evidence="2" id="KW-1185">Reference proteome</keyword>
<evidence type="ECO:0000313" key="1">
    <source>
        <dbReference type="EMBL" id="CAG8545428.1"/>
    </source>
</evidence>
<organism evidence="1 2">
    <name type="scientific">Cetraspora pellucida</name>
    <dbReference type="NCBI Taxonomy" id="1433469"/>
    <lineage>
        <taxon>Eukaryota</taxon>
        <taxon>Fungi</taxon>
        <taxon>Fungi incertae sedis</taxon>
        <taxon>Mucoromycota</taxon>
        <taxon>Glomeromycotina</taxon>
        <taxon>Glomeromycetes</taxon>
        <taxon>Diversisporales</taxon>
        <taxon>Gigasporaceae</taxon>
        <taxon>Cetraspora</taxon>
    </lineage>
</organism>
<protein>
    <submittedName>
        <fullName evidence="1">14475_t:CDS:1</fullName>
    </submittedName>
</protein>
<feature type="non-terminal residue" evidence="1">
    <location>
        <position position="152"/>
    </location>
</feature>
<dbReference type="EMBL" id="CAJVPW010004796">
    <property type="protein sequence ID" value="CAG8545428.1"/>
    <property type="molecule type" value="Genomic_DNA"/>
</dbReference>
<name>A0ACA9LRK7_9GLOM</name>
<reference evidence="1" key="1">
    <citation type="submission" date="2021-06" db="EMBL/GenBank/DDBJ databases">
        <authorList>
            <person name="Kallberg Y."/>
            <person name="Tangrot J."/>
            <person name="Rosling A."/>
        </authorList>
    </citation>
    <scope>NUCLEOTIDE SEQUENCE</scope>
    <source>
        <strain evidence="1">28 12/20/2015</strain>
    </source>
</reference>
<accession>A0ACA9LRK7</accession>
<gene>
    <name evidence="1" type="ORF">SPELUC_LOCUS4982</name>
</gene>